<dbReference type="PANTHER" id="PTHR30482">
    <property type="entry name" value="HIGH-AFFINITY BRANCHED-CHAIN AMINO ACID TRANSPORT SYSTEM PERMEASE"/>
    <property type="match status" value="1"/>
</dbReference>
<keyword evidence="8" id="KW-1185">Reference proteome</keyword>
<dbReference type="EMBL" id="CP018076">
    <property type="protein sequence ID" value="APE44261.1"/>
    <property type="molecule type" value="Genomic_DNA"/>
</dbReference>
<evidence type="ECO:0000256" key="1">
    <source>
        <dbReference type="ARBA" id="ARBA00004651"/>
    </source>
</evidence>
<keyword evidence="4 6" id="KW-1133">Transmembrane helix</keyword>
<dbReference type="InterPro" id="IPR043428">
    <property type="entry name" value="LivM-like"/>
</dbReference>
<reference evidence="7 8" key="1">
    <citation type="submission" date="2016-11" db="EMBL/GenBank/DDBJ databases">
        <title>Complete genome sequence of Sulfitobacter sp. AM1-D1, a toxic bacteria associated with marine dinoflagellate Alexandrium minutum in East China Sea.</title>
        <authorList>
            <person name="Yang Q."/>
            <person name="Zhang X."/>
            <person name="Tian X."/>
        </authorList>
    </citation>
    <scope>NUCLEOTIDE SEQUENCE [LARGE SCALE GENOMIC DNA]</scope>
    <source>
        <strain evidence="7 8">AM1-D1</strain>
    </source>
</reference>
<evidence type="ECO:0000256" key="5">
    <source>
        <dbReference type="ARBA" id="ARBA00023136"/>
    </source>
</evidence>
<feature type="transmembrane region" description="Helical" evidence="6">
    <location>
        <begin position="154"/>
        <end position="176"/>
    </location>
</feature>
<feature type="transmembrane region" description="Helical" evidence="6">
    <location>
        <begin position="29"/>
        <end position="46"/>
    </location>
</feature>
<evidence type="ECO:0000256" key="6">
    <source>
        <dbReference type="SAM" id="Phobius"/>
    </source>
</evidence>
<dbReference type="KEGG" id="suam:BOO69_13280"/>
<feature type="transmembrane region" description="Helical" evidence="6">
    <location>
        <begin position="53"/>
        <end position="74"/>
    </location>
</feature>
<sequence>MTRNIALFGTLFFLFIATGYLQSWSVTLSILNLCLISAVMALGVNIQWGYAGLFNAGIMGFAAVGGTAALLISHPPIQGAVAAGGSGILAALAILLAAFAIVVGVRRFAARKLRRPLVLIVLLASVPIAVRAFSGAKEAIEAFEPASSGFLGGLGLPIILSWPIGGAAAAAVAYIIGKVSLGLRADYLAIATLGISEILVSFFKNEDWLTRGVKNATGLPSPFPPIQNLQNNGWVQDITAWLNGDKLAQMSDAQMNAALKLHSAEVASLIVKLGFAGLFAVVLLFLVLLSELSLKSPWGRMVRAIRDNETAAAAMGKNVGARHMQILVLGSSVVGIAGAMLVTYEGQFTPNSYLPLRYTFLIWVMVIVGGSGNNAGSIFGAFLIWLVWIQAEPLGFWIVDMATSRMTQDSDIRAQLLAQSQHLRLLIMGSILLLVLRFNPSGLIPERPHNRAK</sequence>
<dbReference type="PANTHER" id="PTHR30482:SF1">
    <property type="entry name" value="BRANCHED-CHAIN AMINO ACID TRANSPORT PERMEASE PROTEIN LIVM-RELATED"/>
    <property type="match status" value="1"/>
</dbReference>
<keyword evidence="3 6" id="KW-0812">Transmembrane</keyword>
<dbReference type="RefSeq" id="WP_071972604.1">
    <property type="nucleotide sequence ID" value="NZ_CP018076.1"/>
</dbReference>
<proteinExistence type="predicted"/>
<feature type="transmembrane region" description="Helical" evidence="6">
    <location>
        <begin position="378"/>
        <end position="402"/>
    </location>
</feature>
<dbReference type="AlphaFoldDB" id="A0A1J0WIY4"/>
<feature type="transmembrane region" description="Helical" evidence="6">
    <location>
        <begin position="269"/>
        <end position="289"/>
    </location>
</feature>
<evidence type="ECO:0000313" key="8">
    <source>
        <dbReference type="Proteomes" id="UP000181897"/>
    </source>
</evidence>
<dbReference type="Proteomes" id="UP000181897">
    <property type="component" value="Chromosome"/>
</dbReference>
<comment type="subcellular location">
    <subcellularLocation>
        <location evidence="1">Cell membrane</location>
        <topology evidence="1">Multi-pass membrane protein</topology>
    </subcellularLocation>
</comment>
<organism evidence="7 8">
    <name type="scientific">Sulfitobacter alexandrii</name>
    <dbReference type="NCBI Taxonomy" id="1917485"/>
    <lineage>
        <taxon>Bacteria</taxon>
        <taxon>Pseudomonadati</taxon>
        <taxon>Pseudomonadota</taxon>
        <taxon>Alphaproteobacteria</taxon>
        <taxon>Rhodobacterales</taxon>
        <taxon>Roseobacteraceae</taxon>
        <taxon>Sulfitobacter</taxon>
    </lineage>
</organism>
<feature type="transmembrane region" description="Helical" evidence="6">
    <location>
        <begin position="356"/>
        <end position="372"/>
    </location>
</feature>
<feature type="transmembrane region" description="Helical" evidence="6">
    <location>
        <begin position="117"/>
        <end position="134"/>
    </location>
</feature>
<evidence type="ECO:0000256" key="2">
    <source>
        <dbReference type="ARBA" id="ARBA00022475"/>
    </source>
</evidence>
<dbReference type="GO" id="GO:0005886">
    <property type="term" value="C:plasma membrane"/>
    <property type="evidence" value="ECO:0007669"/>
    <property type="project" value="UniProtKB-SubCell"/>
</dbReference>
<evidence type="ECO:0000313" key="7">
    <source>
        <dbReference type="EMBL" id="APE44261.1"/>
    </source>
</evidence>
<dbReference type="InterPro" id="IPR001851">
    <property type="entry name" value="ABC_transp_permease"/>
</dbReference>
<gene>
    <name evidence="7" type="ORF">BOO69_13280</name>
</gene>
<protein>
    <submittedName>
        <fullName evidence="7">Branched-chain amino acid ABC transporter permease</fullName>
    </submittedName>
</protein>
<dbReference type="CDD" id="cd06581">
    <property type="entry name" value="TM_PBP1_LivM_like"/>
    <property type="match status" value="1"/>
</dbReference>
<dbReference type="Pfam" id="PF02653">
    <property type="entry name" value="BPD_transp_2"/>
    <property type="match status" value="1"/>
</dbReference>
<dbReference type="GO" id="GO:0015658">
    <property type="term" value="F:branched-chain amino acid transmembrane transporter activity"/>
    <property type="evidence" value="ECO:0007669"/>
    <property type="project" value="InterPro"/>
</dbReference>
<evidence type="ECO:0000256" key="3">
    <source>
        <dbReference type="ARBA" id="ARBA00022692"/>
    </source>
</evidence>
<accession>A0A1J0WIY4</accession>
<keyword evidence="5 6" id="KW-0472">Membrane</keyword>
<dbReference type="STRING" id="1917485.BOO69_13280"/>
<keyword evidence="2" id="KW-1003">Cell membrane</keyword>
<feature type="transmembrane region" description="Helical" evidence="6">
    <location>
        <begin position="324"/>
        <end position="344"/>
    </location>
</feature>
<feature type="transmembrane region" description="Helical" evidence="6">
    <location>
        <begin position="80"/>
        <end position="105"/>
    </location>
</feature>
<name>A0A1J0WIY4_9RHOB</name>
<evidence type="ECO:0000256" key="4">
    <source>
        <dbReference type="ARBA" id="ARBA00022989"/>
    </source>
</evidence>